<sequence length="84" mass="9189">MPVVPTGCSWAATKPVATLSACLSRPDWEALPQSVRDEIGTMVETGGLMSAVYRLRDLDHNRLDTFDHTLMVVYRDSLRAPAAG</sequence>
<reference evidence="2" key="1">
    <citation type="journal article" date="2019" name="Int. J. Syst. Evol. Microbiol.">
        <title>The Global Catalogue of Microorganisms (GCM) 10K type strain sequencing project: providing services to taxonomists for standard genome sequencing and annotation.</title>
        <authorList>
            <consortium name="The Broad Institute Genomics Platform"/>
            <consortium name="The Broad Institute Genome Sequencing Center for Infectious Disease"/>
            <person name="Wu L."/>
            <person name="Ma J."/>
        </authorList>
    </citation>
    <scope>NUCLEOTIDE SEQUENCE [LARGE SCALE GENOMIC DNA]</scope>
    <source>
        <strain evidence="2">JCM 17494</strain>
    </source>
</reference>
<name>A0ABP7BTW3_9PSEU</name>
<dbReference type="Proteomes" id="UP001500711">
    <property type="component" value="Unassembled WGS sequence"/>
</dbReference>
<proteinExistence type="predicted"/>
<gene>
    <name evidence="1" type="ORF">GCM10022267_63480</name>
</gene>
<organism evidence="1 2">
    <name type="scientific">Lentzea roselyniae</name>
    <dbReference type="NCBI Taxonomy" id="531940"/>
    <lineage>
        <taxon>Bacteria</taxon>
        <taxon>Bacillati</taxon>
        <taxon>Actinomycetota</taxon>
        <taxon>Actinomycetes</taxon>
        <taxon>Pseudonocardiales</taxon>
        <taxon>Pseudonocardiaceae</taxon>
        <taxon>Lentzea</taxon>
    </lineage>
</organism>
<accession>A0ABP7BTW3</accession>
<dbReference type="EMBL" id="BAABBE010000022">
    <property type="protein sequence ID" value="GAA3668237.1"/>
    <property type="molecule type" value="Genomic_DNA"/>
</dbReference>
<evidence type="ECO:0000313" key="1">
    <source>
        <dbReference type="EMBL" id="GAA3668237.1"/>
    </source>
</evidence>
<comment type="caution">
    <text evidence="1">The sequence shown here is derived from an EMBL/GenBank/DDBJ whole genome shotgun (WGS) entry which is preliminary data.</text>
</comment>
<keyword evidence="2" id="KW-1185">Reference proteome</keyword>
<protein>
    <submittedName>
        <fullName evidence="1">Uncharacterized protein</fullName>
    </submittedName>
</protein>
<evidence type="ECO:0000313" key="2">
    <source>
        <dbReference type="Proteomes" id="UP001500711"/>
    </source>
</evidence>